<evidence type="ECO:0000313" key="4">
    <source>
        <dbReference type="Proteomes" id="UP000245207"/>
    </source>
</evidence>
<dbReference type="OrthoDB" id="8196670at2759"/>
<feature type="region of interest" description="Disordered" evidence="1">
    <location>
        <begin position="1"/>
        <end position="20"/>
    </location>
</feature>
<proteinExistence type="predicted"/>
<dbReference type="SUPFAM" id="SSF56219">
    <property type="entry name" value="DNase I-like"/>
    <property type="match status" value="1"/>
</dbReference>
<feature type="compositionally biased region" description="Polar residues" evidence="1">
    <location>
        <begin position="79"/>
        <end position="89"/>
    </location>
</feature>
<accession>A0A2U1NIG6</accession>
<evidence type="ECO:0000313" key="3">
    <source>
        <dbReference type="EMBL" id="PWA73278.1"/>
    </source>
</evidence>
<dbReference type="PANTHER" id="PTHR33116:SF77">
    <property type="entry name" value="RNA-DIRECTED DNA POLYMERASE"/>
    <property type="match status" value="1"/>
</dbReference>
<protein>
    <submittedName>
        <fullName evidence="3">Reverse transcriptase domain, Reverse transcriptase zinc-binding domain protein</fullName>
    </submittedName>
</protein>
<keyword evidence="3" id="KW-0548">Nucleotidyltransferase</keyword>
<keyword evidence="2" id="KW-0812">Transmembrane</keyword>
<evidence type="ECO:0000256" key="1">
    <source>
        <dbReference type="SAM" id="MobiDB-lite"/>
    </source>
</evidence>
<keyword evidence="3" id="KW-0695">RNA-directed DNA polymerase</keyword>
<keyword evidence="3" id="KW-0808">Transferase</keyword>
<dbReference type="Proteomes" id="UP000245207">
    <property type="component" value="Unassembled WGS sequence"/>
</dbReference>
<dbReference type="InterPro" id="IPR036691">
    <property type="entry name" value="Endo/exonu/phosph_ase_sf"/>
</dbReference>
<evidence type="ECO:0000256" key="2">
    <source>
        <dbReference type="SAM" id="Phobius"/>
    </source>
</evidence>
<sequence>MGQEKTKKSNENINMYGLGGSFHSAHVADSLSKEKSSSIPSHFPRSNPCVDVPDKQKENIASSLPKRKDSTTKPKCSLPSKTTSVSTSDPIEHSDSLSKINRCNFRILKNLNSPSNSNQLSESISNEVEETINVGLNLGFDMLGKDNDIAIIVRSASGKSGGLLAVWDKRKFASISTTIGDGFLAVLGSWQAVDIPCLFVVVYDPQDQKSKLKLWDNIEKIIALHDTLSVILGDFNKVRFASERKCTNFNHIGSSHFNSFISNAGLSDLPLGGKRFTRMNNLGSQLSKLDRILVSSHFMDRWPNSNVLALPPTSLELNFIANTIGCQPSNLPCIYLGLPIGADMSRCANWTPIINRFHNRLSMWKAKNLSFGGRLTLIKSVLGSLGVYYFSSFKAPISVINKLETIRRRFFWGGNIEENKIAWIAWDKIMSPLDQGGLGVGSLRKCNQAMLCKWWWRYRVENDATWCKLIRSIHGVEGGFRNPPHSGLHTSPWRQIVKLENDLVSYGISLPSVFKKKIGNGCNTLFWLDTWIGNEPLKDSFPRLFRLESNPSALVCDRAPVSTSSSNLASGAAFVGVHLFSRAVMAADNYETIWMLELGTSDGLLGYFLPNTYVMIICVVFSLKKLIFDERVNKDSLRLSRKDTKRCLRLDVSLTNKFGLVESPSLA</sequence>
<keyword evidence="4" id="KW-1185">Reference proteome</keyword>
<comment type="caution">
    <text evidence="3">The sequence shown here is derived from an EMBL/GenBank/DDBJ whole genome shotgun (WGS) entry which is preliminary data.</text>
</comment>
<dbReference type="PANTHER" id="PTHR33116">
    <property type="entry name" value="REVERSE TRANSCRIPTASE ZINC-BINDING DOMAIN-CONTAINING PROTEIN-RELATED-RELATED"/>
    <property type="match status" value="1"/>
</dbReference>
<organism evidence="3 4">
    <name type="scientific">Artemisia annua</name>
    <name type="common">Sweet wormwood</name>
    <dbReference type="NCBI Taxonomy" id="35608"/>
    <lineage>
        <taxon>Eukaryota</taxon>
        <taxon>Viridiplantae</taxon>
        <taxon>Streptophyta</taxon>
        <taxon>Embryophyta</taxon>
        <taxon>Tracheophyta</taxon>
        <taxon>Spermatophyta</taxon>
        <taxon>Magnoliopsida</taxon>
        <taxon>eudicotyledons</taxon>
        <taxon>Gunneridae</taxon>
        <taxon>Pentapetalae</taxon>
        <taxon>asterids</taxon>
        <taxon>campanulids</taxon>
        <taxon>Asterales</taxon>
        <taxon>Asteraceae</taxon>
        <taxon>Asteroideae</taxon>
        <taxon>Anthemideae</taxon>
        <taxon>Artemisiinae</taxon>
        <taxon>Artemisia</taxon>
    </lineage>
</organism>
<reference evidence="3 4" key="1">
    <citation type="journal article" date="2018" name="Mol. Plant">
        <title>The genome of Artemisia annua provides insight into the evolution of Asteraceae family and artemisinin biosynthesis.</title>
        <authorList>
            <person name="Shen Q."/>
            <person name="Zhang L."/>
            <person name="Liao Z."/>
            <person name="Wang S."/>
            <person name="Yan T."/>
            <person name="Shi P."/>
            <person name="Liu M."/>
            <person name="Fu X."/>
            <person name="Pan Q."/>
            <person name="Wang Y."/>
            <person name="Lv Z."/>
            <person name="Lu X."/>
            <person name="Zhang F."/>
            <person name="Jiang W."/>
            <person name="Ma Y."/>
            <person name="Chen M."/>
            <person name="Hao X."/>
            <person name="Li L."/>
            <person name="Tang Y."/>
            <person name="Lv G."/>
            <person name="Zhou Y."/>
            <person name="Sun X."/>
            <person name="Brodelius P.E."/>
            <person name="Rose J.K.C."/>
            <person name="Tang K."/>
        </authorList>
    </citation>
    <scope>NUCLEOTIDE SEQUENCE [LARGE SCALE GENOMIC DNA]</scope>
    <source>
        <strain evidence="4">cv. Huhao1</strain>
        <tissue evidence="3">Leaf</tissue>
    </source>
</reference>
<dbReference type="GO" id="GO:0003964">
    <property type="term" value="F:RNA-directed DNA polymerase activity"/>
    <property type="evidence" value="ECO:0007669"/>
    <property type="project" value="UniProtKB-KW"/>
</dbReference>
<dbReference type="Gene3D" id="3.60.10.10">
    <property type="entry name" value="Endonuclease/exonuclease/phosphatase"/>
    <property type="match status" value="1"/>
</dbReference>
<dbReference type="AlphaFoldDB" id="A0A2U1NIG6"/>
<dbReference type="STRING" id="35608.A0A2U1NIG6"/>
<feature type="compositionally biased region" description="Basic and acidic residues" evidence="1">
    <location>
        <begin position="1"/>
        <end position="10"/>
    </location>
</feature>
<feature type="region of interest" description="Disordered" evidence="1">
    <location>
        <begin position="27"/>
        <end position="95"/>
    </location>
</feature>
<dbReference type="EMBL" id="PKPP01002761">
    <property type="protein sequence ID" value="PWA73278.1"/>
    <property type="molecule type" value="Genomic_DNA"/>
</dbReference>
<gene>
    <name evidence="3" type="ORF">CTI12_AA262270</name>
</gene>
<keyword evidence="2" id="KW-0472">Membrane</keyword>
<feature type="transmembrane region" description="Helical" evidence="2">
    <location>
        <begin position="604"/>
        <end position="623"/>
    </location>
</feature>
<name>A0A2U1NIG6_ARTAN</name>
<keyword evidence="2" id="KW-1133">Transmembrane helix</keyword>